<keyword evidence="2" id="KW-1185">Reference proteome</keyword>
<dbReference type="AlphaFoldDB" id="A0A0F5JGC6"/>
<accession>A0A0F5JGC6</accession>
<reference evidence="1 2" key="1">
    <citation type="submission" date="2013-04" db="EMBL/GenBank/DDBJ databases">
        <title>The Genome Sequence of Parabacteroides gordonii DSM 23371.</title>
        <authorList>
            <consortium name="The Broad Institute Genomics Platform"/>
            <person name="Earl A."/>
            <person name="Ward D."/>
            <person name="Feldgarden M."/>
            <person name="Gevers D."/>
            <person name="Martens E."/>
            <person name="Sakamoto M."/>
            <person name="Benno Y."/>
            <person name="Suzuki N."/>
            <person name="Matsunaga N."/>
            <person name="Koshihara K."/>
            <person name="Seki M."/>
            <person name="Komiya H."/>
            <person name="Walker B."/>
            <person name="Young S."/>
            <person name="Zeng Q."/>
            <person name="Gargeya S."/>
            <person name="Fitzgerald M."/>
            <person name="Haas B."/>
            <person name="Abouelleil A."/>
            <person name="Allen A.W."/>
            <person name="Alvarado L."/>
            <person name="Arachchi H.M."/>
            <person name="Berlin A.M."/>
            <person name="Chapman S.B."/>
            <person name="Gainer-Dewar J."/>
            <person name="Goldberg J."/>
            <person name="Griggs A."/>
            <person name="Gujja S."/>
            <person name="Hansen M."/>
            <person name="Howarth C."/>
            <person name="Imamovic A."/>
            <person name="Ireland A."/>
            <person name="Larimer J."/>
            <person name="McCowan C."/>
            <person name="Murphy C."/>
            <person name="Pearson M."/>
            <person name="Poon T.W."/>
            <person name="Priest M."/>
            <person name="Roberts A."/>
            <person name="Saif S."/>
            <person name="Shea T."/>
            <person name="Sisk P."/>
            <person name="Sykes S."/>
            <person name="Wortman J."/>
            <person name="Nusbaum C."/>
            <person name="Birren B."/>
        </authorList>
    </citation>
    <scope>NUCLEOTIDE SEQUENCE [LARGE SCALE GENOMIC DNA]</scope>
    <source>
        <strain evidence="1 2">MS-1</strain>
    </source>
</reference>
<organism evidence="1 2">
    <name type="scientific">Parabacteroides gordonii MS-1 = DSM 23371</name>
    <dbReference type="NCBI Taxonomy" id="1203610"/>
    <lineage>
        <taxon>Bacteria</taxon>
        <taxon>Pseudomonadati</taxon>
        <taxon>Bacteroidota</taxon>
        <taxon>Bacteroidia</taxon>
        <taxon>Bacteroidales</taxon>
        <taxon>Tannerellaceae</taxon>
        <taxon>Parabacteroides</taxon>
    </lineage>
</organism>
<comment type="caution">
    <text evidence="1">The sequence shown here is derived from an EMBL/GenBank/DDBJ whole genome shotgun (WGS) entry which is preliminary data.</text>
</comment>
<dbReference type="Proteomes" id="UP000033035">
    <property type="component" value="Unassembled WGS sequence"/>
</dbReference>
<proteinExistence type="predicted"/>
<evidence type="ECO:0000313" key="2">
    <source>
        <dbReference type="Proteomes" id="UP000033035"/>
    </source>
</evidence>
<sequence length="36" mass="4023">MEYETLKFGIYALVSSNMHFLSGGVSDCTSIINCYK</sequence>
<protein>
    <submittedName>
        <fullName evidence="1">Uncharacterized protein</fullName>
    </submittedName>
</protein>
<dbReference type="HOGENOM" id="CLU_3357511_0_0_10"/>
<name>A0A0F5JGC6_9BACT</name>
<gene>
    <name evidence="1" type="ORF">HMPREF1536_02216</name>
</gene>
<dbReference type="PATRIC" id="fig|1203610.3.peg.2274"/>
<evidence type="ECO:0000313" key="1">
    <source>
        <dbReference type="EMBL" id="KKB56580.1"/>
    </source>
</evidence>
<dbReference type="EMBL" id="AQHW01000014">
    <property type="protein sequence ID" value="KKB56580.1"/>
    <property type="molecule type" value="Genomic_DNA"/>
</dbReference>